<gene>
    <name evidence="1" type="ORF">M9Y10_004562</name>
</gene>
<reference evidence="1 2" key="1">
    <citation type="submission" date="2024-04" db="EMBL/GenBank/DDBJ databases">
        <title>Tritrichomonas musculus Genome.</title>
        <authorList>
            <person name="Alves-Ferreira E."/>
            <person name="Grigg M."/>
            <person name="Lorenzi H."/>
            <person name="Galac M."/>
        </authorList>
    </citation>
    <scope>NUCLEOTIDE SEQUENCE [LARGE SCALE GENOMIC DNA]</scope>
    <source>
        <strain evidence="1 2">EAF2021</strain>
    </source>
</reference>
<comment type="caution">
    <text evidence="1">The sequence shown here is derived from an EMBL/GenBank/DDBJ whole genome shotgun (WGS) entry which is preliminary data.</text>
</comment>
<organism evidence="1 2">
    <name type="scientific">Tritrichomonas musculus</name>
    <dbReference type="NCBI Taxonomy" id="1915356"/>
    <lineage>
        <taxon>Eukaryota</taxon>
        <taxon>Metamonada</taxon>
        <taxon>Parabasalia</taxon>
        <taxon>Tritrichomonadida</taxon>
        <taxon>Tritrichomonadidae</taxon>
        <taxon>Tritrichomonas</taxon>
    </lineage>
</organism>
<dbReference type="EMBL" id="JAPFFF010000103">
    <property type="protein sequence ID" value="KAK8835458.1"/>
    <property type="molecule type" value="Genomic_DNA"/>
</dbReference>
<evidence type="ECO:0000313" key="2">
    <source>
        <dbReference type="Proteomes" id="UP001470230"/>
    </source>
</evidence>
<sequence>MAINNLKINTVYSELKFDLDFRKLAKRLDTAQETLINQIKEDTEKYVPAKSLDLASSAHPENYNQELVWSGPYARFQCGGKVMTDEKGRTRVGKGEKKPIVSNRNLVYRKDVHPDARSHWYAEAEKRHKNEWIKKVKDVVRNGK</sequence>
<dbReference type="Pfam" id="PF11114">
    <property type="entry name" value="Minor_capsid_2"/>
    <property type="match status" value="1"/>
</dbReference>
<name>A0ABR2GPB9_9EUKA</name>
<dbReference type="Proteomes" id="UP001470230">
    <property type="component" value="Unassembled WGS sequence"/>
</dbReference>
<accession>A0ABR2GPB9</accession>
<keyword evidence="2" id="KW-1185">Reference proteome</keyword>
<evidence type="ECO:0000313" key="1">
    <source>
        <dbReference type="EMBL" id="KAK8835458.1"/>
    </source>
</evidence>
<proteinExistence type="predicted"/>
<dbReference type="InterPro" id="IPR021080">
    <property type="entry name" value="Minor_capsid_protein"/>
</dbReference>
<protein>
    <submittedName>
        <fullName evidence="1">Uncharacterized protein</fullName>
    </submittedName>
</protein>